<evidence type="ECO:0000313" key="2">
    <source>
        <dbReference type="Proteomes" id="UP000189674"/>
    </source>
</evidence>
<accession>A0A1U9NJ88</accession>
<keyword evidence="2" id="KW-1185">Reference proteome</keyword>
<name>A0A1U9NJ88_9BACT</name>
<dbReference type="AlphaFoldDB" id="A0A1U9NJ88"/>
<dbReference type="KEGG" id="alus:STSP2_00947"/>
<dbReference type="EMBL" id="CP019791">
    <property type="protein sequence ID" value="AQT67798.1"/>
    <property type="molecule type" value="Genomic_DNA"/>
</dbReference>
<organism evidence="1 2">
    <name type="scientific">Anaerohalosphaera lusitana</name>
    <dbReference type="NCBI Taxonomy" id="1936003"/>
    <lineage>
        <taxon>Bacteria</taxon>
        <taxon>Pseudomonadati</taxon>
        <taxon>Planctomycetota</taxon>
        <taxon>Phycisphaerae</taxon>
        <taxon>Sedimentisphaerales</taxon>
        <taxon>Anaerohalosphaeraceae</taxon>
        <taxon>Anaerohalosphaera</taxon>
    </lineage>
</organism>
<reference evidence="2" key="1">
    <citation type="submission" date="2017-02" db="EMBL/GenBank/DDBJ databases">
        <title>Comparative genomics and description of representatives of a novel lineage of planctomycetes thriving in anoxic sediments.</title>
        <authorList>
            <person name="Spring S."/>
            <person name="Bunk B."/>
            <person name="Sproer C."/>
        </authorList>
    </citation>
    <scope>NUCLEOTIDE SEQUENCE [LARGE SCALE GENOMIC DNA]</scope>
    <source>
        <strain evidence="2">ST-NAGAB-D1</strain>
    </source>
</reference>
<evidence type="ECO:0000313" key="1">
    <source>
        <dbReference type="EMBL" id="AQT67798.1"/>
    </source>
</evidence>
<dbReference type="Proteomes" id="UP000189674">
    <property type="component" value="Chromosome"/>
</dbReference>
<gene>
    <name evidence="1" type="ORF">STSP2_00947</name>
</gene>
<sequence length="71" mass="8032">MNLFLYLQGGAVEDLSCQIRVYEAVSGFKGRGFRVVRRVLNGCFGVIEAVFQVLRRGVESAAWLVWYICKS</sequence>
<proteinExistence type="predicted"/>
<protein>
    <submittedName>
        <fullName evidence="1">Uncharacterized protein</fullName>
    </submittedName>
</protein>